<dbReference type="GO" id="GO:0045087">
    <property type="term" value="P:innate immune response"/>
    <property type="evidence" value="ECO:0007669"/>
    <property type="project" value="TreeGrafter"/>
</dbReference>
<comment type="caution">
    <text evidence="2">The sequence shown here is derived from an EMBL/GenBank/DDBJ whole genome shotgun (WGS) entry which is preliminary data.</text>
</comment>
<proteinExistence type="predicted"/>
<dbReference type="InterPro" id="IPR040161">
    <property type="entry name" value="FB224"/>
</dbReference>
<evidence type="ECO:0000259" key="1">
    <source>
        <dbReference type="PROSITE" id="PS50181"/>
    </source>
</evidence>
<dbReference type="InterPro" id="IPR002900">
    <property type="entry name" value="DUF38/FTH_CAE_spp"/>
</dbReference>
<dbReference type="RefSeq" id="XP_053583172.1">
    <property type="nucleotide sequence ID" value="XM_053734259.1"/>
</dbReference>
<dbReference type="Pfam" id="PF00646">
    <property type="entry name" value="F-box"/>
    <property type="match status" value="1"/>
</dbReference>
<dbReference type="AlphaFoldDB" id="A0A6A5GJT8"/>
<accession>A0A6A5GJT8</accession>
<dbReference type="EMBL" id="WUAV01000005">
    <property type="protein sequence ID" value="KAF1754866.1"/>
    <property type="molecule type" value="Genomic_DNA"/>
</dbReference>
<dbReference type="PANTHER" id="PTHR23015">
    <property type="entry name" value="UNCHARACTERIZED C.ELEGANS PROTEIN"/>
    <property type="match status" value="1"/>
</dbReference>
<dbReference type="PROSITE" id="PS50181">
    <property type="entry name" value="FBOX"/>
    <property type="match status" value="1"/>
</dbReference>
<dbReference type="InterPro" id="IPR036047">
    <property type="entry name" value="F-box-like_dom_sf"/>
</dbReference>
<dbReference type="SMART" id="SM00256">
    <property type="entry name" value="FBOX"/>
    <property type="match status" value="1"/>
</dbReference>
<feature type="domain" description="F-box" evidence="1">
    <location>
        <begin position="20"/>
        <end position="69"/>
    </location>
</feature>
<dbReference type="CDD" id="cd22150">
    <property type="entry name" value="F-box_CeFBXA-like"/>
    <property type="match status" value="1"/>
</dbReference>
<evidence type="ECO:0000313" key="3">
    <source>
        <dbReference type="Proteomes" id="UP000483820"/>
    </source>
</evidence>
<dbReference type="SUPFAM" id="SSF81383">
    <property type="entry name" value="F-box domain"/>
    <property type="match status" value="1"/>
</dbReference>
<sequence>MSLSNIFSCWIPSWLRKEKHAFLLDMPDVVTNEILKNLDFVSIRKLRRVCHAFRDYIDCGKADSNLKSIDLQVGANKIFFQLLSPSSQSKKDIEFSNKEVDDFLRTALKHRKSLLNELCVRRKWQFDDVPTFEKLFDCFINVLESRNRLLRVESLTISVHGQDQLMHLLRHVDLKVLRRLTVFRLLKRGSSYENTVVLDLDILKDCENLENLLVERFPVCSPFGMLTHIPNLEVYMQTICCEDLLLYKHTLENSHVNAHSQIWFEQFPDKSRFLEAVGLAENDGQSFHVFPSKLSLTYDPNLKVMIFKLKHIS</sequence>
<dbReference type="GeneID" id="78777234"/>
<evidence type="ECO:0000313" key="2">
    <source>
        <dbReference type="EMBL" id="KAF1754866.1"/>
    </source>
</evidence>
<dbReference type="Pfam" id="PF01827">
    <property type="entry name" value="FTH"/>
    <property type="match status" value="1"/>
</dbReference>
<name>A0A6A5GJT8_CAERE</name>
<dbReference type="CTD" id="78777234"/>
<dbReference type="KEGG" id="crq:GCK72_021431"/>
<reference evidence="2 3" key="1">
    <citation type="submission" date="2019-12" db="EMBL/GenBank/DDBJ databases">
        <title>Chromosome-level assembly of the Caenorhabditis remanei genome.</title>
        <authorList>
            <person name="Teterina A.A."/>
            <person name="Willis J.H."/>
            <person name="Phillips P.C."/>
        </authorList>
    </citation>
    <scope>NUCLEOTIDE SEQUENCE [LARGE SCALE GENOMIC DNA]</scope>
    <source>
        <strain evidence="2 3">PX506</strain>
        <tissue evidence="2">Whole organism</tissue>
    </source>
</reference>
<dbReference type="Proteomes" id="UP000483820">
    <property type="component" value="Chromosome V"/>
</dbReference>
<organism evidence="2 3">
    <name type="scientific">Caenorhabditis remanei</name>
    <name type="common">Caenorhabditis vulgaris</name>
    <dbReference type="NCBI Taxonomy" id="31234"/>
    <lineage>
        <taxon>Eukaryota</taxon>
        <taxon>Metazoa</taxon>
        <taxon>Ecdysozoa</taxon>
        <taxon>Nematoda</taxon>
        <taxon>Chromadorea</taxon>
        <taxon>Rhabditida</taxon>
        <taxon>Rhabditina</taxon>
        <taxon>Rhabditomorpha</taxon>
        <taxon>Rhabditoidea</taxon>
        <taxon>Rhabditidae</taxon>
        <taxon>Peloderinae</taxon>
        <taxon>Caenorhabditis</taxon>
    </lineage>
</organism>
<gene>
    <name evidence="2" type="ORF">GCK72_021431</name>
</gene>
<dbReference type="PANTHER" id="PTHR23015:SF4">
    <property type="entry name" value="DUF38 DOMAIN-CONTAINING PROTEIN-RELATED"/>
    <property type="match status" value="1"/>
</dbReference>
<dbReference type="InterPro" id="IPR001810">
    <property type="entry name" value="F-box_dom"/>
</dbReference>
<protein>
    <recommendedName>
        <fullName evidence="1">F-box domain-containing protein</fullName>
    </recommendedName>
</protein>